<comment type="caution">
    <text evidence="1">The sequence shown here is derived from an EMBL/GenBank/DDBJ whole genome shotgun (WGS) entry which is preliminary data.</text>
</comment>
<dbReference type="Proteomes" id="UP000286415">
    <property type="component" value="Unassembled WGS sequence"/>
</dbReference>
<evidence type="ECO:0000313" key="2">
    <source>
        <dbReference type="Proteomes" id="UP000286415"/>
    </source>
</evidence>
<keyword evidence="2" id="KW-1185">Reference proteome</keyword>
<accession>A0A419QH42</accession>
<dbReference type="InParanoid" id="A0A419QH42"/>
<dbReference type="EMBL" id="NIRI02000042">
    <property type="protein sequence ID" value="KAG5447866.1"/>
    <property type="molecule type" value="Genomic_DNA"/>
</dbReference>
<sequence length="109" mass="12318">MTGPQSNPTSLLCYSSDPLRRELRTRESDLRRPRSFTQGHPIAHNPWDEMAQWLEREFTGRKVLGSNPTSASRLLLSRLGQPDSISALVFRMGGMVARRRKGATAERLP</sequence>
<organism evidence="1 2">
    <name type="scientific">Clonorchis sinensis</name>
    <name type="common">Chinese liver fluke</name>
    <dbReference type="NCBI Taxonomy" id="79923"/>
    <lineage>
        <taxon>Eukaryota</taxon>
        <taxon>Metazoa</taxon>
        <taxon>Spiralia</taxon>
        <taxon>Lophotrochozoa</taxon>
        <taxon>Platyhelminthes</taxon>
        <taxon>Trematoda</taxon>
        <taxon>Digenea</taxon>
        <taxon>Opisthorchiida</taxon>
        <taxon>Opisthorchiata</taxon>
        <taxon>Opisthorchiidae</taxon>
        <taxon>Clonorchis</taxon>
    </lineage>
</organism>
<reference evidence="1 2" key="1">
    <citation type="journal article" date="2018" name="Biotechnol. Adv.">
        <title>Improved genomic resources and new bioinformatic workflow for the carcinogenic parasite Clonorchis sinensis: Biotechnological implications.</title>
        <authorList>
            <person name="Wang D."/>
            <person name="Korhonen P.K."/>
            <person name="Gasser R.B."/>
            <person name="Young N.D."/>
        </authorList>
    </citation>
    <scope>NUCLEOTIDE SEQUENCE [LARGE SCALE GENOMIC DNA]</scope>
    <source>
        <strain evidence="1">Cs-k2</strain>
    </source>
</reference>
<name>A0A419QH42_CLOSI</name>
<reference evidence="1 2" key="2">
    <citation type="journal article" date="2021" name="Genomics">
        <title>High-quality reference genome for Clonorchis sinensis.</title>
        <authorList>
            <person name="Young N.D."/>
            <person name="Stroehlein A.J."/>
            <person name="Kinkar L."/>
            <person name="Wang T."/>
            <person name="Sohn W.M."/>
            <person name="Chang B.C.H."/>
            <person name="Kaur P."/>
            <person name="Weisz D."/>
            <person name="Dudchenko O."/>
            <person name="Aiden E.L."/>
            <person name="Korhonen P.K."/>
            <person name="Gasser R.B."/>
        </authorList>
    </citation>
    <scope>NUCLEOTIDE SEQUENCE [LARGE SCALE GENOMIC DNA]</scope>
    <source>
        <strain evidence="1">Cs-k2</strain>
    </source>
</reference>
<proteinExistence type="predicted"/>
<gene>
    <name evidence="1" type="ORF">CSKR_200617</name>
</gene>
<evidence type="ECO:0000313" key="1">
    <source>
        <dbReference type="EMBL" id="KAG5447866.1"/>
    </source>
</evidence>
<dbReference type="AlphaFoldDB" id="A0A419QH42"/>
<protein>
    <submittedName>
        <fullName evidence="1">Uncharacterized protein</fullName>
    </submittedName>
</protein>